<evidence type="ECO:0000313" key="3">
    <source>
        <dbReference type="Proteomes" id="UP001144323"/>
    </source>
</evidence>
<dbReference type="Proteomes" id="UP001144323">
    <property type="component" value="Unassembled WGS sequence"/>
</dbReference>
<comment type="caution">
    <text evidence="2">The sequence shown here is derived from an EMBL/GenBank/DDBJ whole genome shotgun (WGS) entry which is preliminary data.</text>
</comment>
<feature type="region of interest" description="Disordered" evidence="1">
    <location>
        <begin position="1"/>
        <end position="39"/>
    </location>
</feature>
<keyword evidence="3" id="KW-1185">Reference proteome</keyword>
<evidence type="ECO:0000256" key="1">
    <source>
        <dbReference type="SAM" id="MobiDB-lite"/>
    </source>
</evidence>
<reference evidence="2" key="1">
    <citation type="journal article" date="2023" name="Int. J. Syst. Evol. Microbiol.">
        <title>Methylocystis iwaonis sp. nov., a type II methane-oxidizing bacterium from surface soil of a rice paddy field in Japan, and emended description of the genus Methylocystis (ex Whittenbury et al. 1970) Bowman et al. 1993.</title>
        <authorList>
            <person name="Kaise H."/>
            <person name="Sawadogo J.B."/>
            <person name="Alam M.S."/>
            <person name="Ueno C."/>
            <person name="Dianou D."/>
            <person name="Shinjo R."/>
            <person name="Asakawa S."/>
        </authorList>
    </citation>
    <scope>NUCLEOTIDE SEQUENCE</scope>
    <source>
        <strain evidence="2">LMG27198</strain>
    </source>
</reference>
<accession>A0A9W6LRR7</accession>
<proteinExistence type="predicted"/>
<name>A0A9W6LRR7_9HYPH</name>
<protein>
    <submittedName>
        <fullName evidence="2">Uncharacterized protein</fullName>
    </submittedName>
</protein>
<gene>
    <name evidence="2" type="ORF">LMG27198_17290</name>
</gene>
<feature type="compositionally biased region" description="Basic and acidic residues" evidence="1">
    <location>
        <begin position="17"/>
        <end position="29"/>
    </location>
</feature>
<dbReference type="AlphaFoldDB" id="A0A9W6LRR7"/>
<dbReference type="EMBL" id="BSEC01000001">
    <property type="protein sequence ID" value="GLI92737.1"/>
    <property type="molecule type" value="Genomic_DNA"/>
</dbReference>
<organism evidence="2 3">
    <name type="scientific">Methylocystis echinoides</name>
    <dbReference type="NCBI Taxonomy" id="29468"/>
    <lineage>
        <taxon>Bacteria</taxon>
        <taxon>Pseudomonadati</taxon>
        <taxon>Pseudomonadota</taxon>
        <taxon>Alphaproteobacteria</taxon>
        <taxon>Hyphomicrobiales</taxon>
        <taxon>Methylocystaceae</taxon>
        <taxon>Methylocystis</taxon>
    </lineage>
</organism>
<evidence type="ECO:0000313" key="2">
    <source>
        <dbReference type="EMBL" id="GLI92737.1"/>
    </source>
</evidence>
<sequence length="732" mass="81256">MADRMTQPLNIISGAERSSRPDETSRVGERPPAPPPKGKTVVIITEVKDRDDLGFSAELARICKNGGVDCTEIQLRSAADLPDKIRELRKRGVIGDSSQVIIKMHGGVLGVDADARHRLGRGSGDNASTYECVKALREPLGQFEKPCHANIYLGTCEAGNKRLREELQQLHNEHEGGACFLLASGKSAPKESHFEALREMCKEFVFSTKSNEPPPTSDQVLARMAIGRTDCMTMIEANRAHPVILHTPKTGNQLGLIGLRKDIEDHALVIIPEKGMIKGTIEGGLANAMVRLQLPSGEAEVYRYDGASFKALILGEHEALLKLDQALAKLEVRHKAAKLTKAQESGIEDRLSCNATRETLQRFLESKAGWAAQIAKDEWNASHEGVLECLIIAAKDTKEARRNDKIEYLFGLMQRQKKGFDDLPGSYRRKIIASSLHSAPLAFEFLMAKGFFLKDTRSGVEDRIREVARVFAEDSDVAGMKSFLSGQMEFSQHYADSAWNQGHQLILEMLASALKDAKHWRDEKADYLLGVLYDFFNKGGTGIDQKSLSEIWKIVRERALGKGANATLEEFGNIIGGIPKCLLDLDISQEEPMIHEALFGAALKDEDPQRRRAKCDYILQTPMVNLEFWMGRASGDEAGAILLSNDALRGHSEGGGAVSNRLTHLVMMLTWALADRHDTRRQEKAQAIINLIWGLKAAFAVATDRSQTLRQLRAEFPDLYSYLQREGFFARK</sequence>